<accession>A0AB37NKT6</accession>
<evidence type="ECO:0000313" key="2">
    <source>
        <dbReference type="Proteomes" id="UP000272537"/>
    </source>
</evidence>
<proteinExistence type="predicted"/>
<dbReference type="Proteomes" id="UP000272537">
    <property type="component" value="Unassembled WGS sequence"/>
</dbReference>
<dbReference type="AlphaFoldDB" id="A0AB37NKT6"/>
<name>A0AB37NKT6_LISMN</name>
<protein>
    <recommendedName>
        <fullName evidence="3">YgiT-type zinc finger protein</fullName>
    </recommendedName>
</protein>
<reference evidence="1 2" key="1">
    <citation type="journal article" date="2018" name="BMC Genomics">
        <title>Genes significantly associated with lineage II food isolates of Listeria monocytogenes.</title>
        <authorList>
            <person name="Pirone-Davies C."/>
            <person name="Chen Y."/>
            <person name="Pightling A."/>
            <person name="Ryan G."/>
            <person name="Wang Y."/>
            <person name="Yao K."/>
            <person name="Hoffmann M."/>
            <person name="Allard M.W."/>
        </authorList>
    </citation>
    <scope>NUCLEOTIDE SEQUENCE [LARGE SCALE GENOMIC DNA]</scope>
    <source>
        <strain evidence="1 2">PNUSAL000550</strain>
    </source>
</reference>
<sequence length="57" mass="6558">MILGDLIEHHTVAAEYCGLCECGEPKYDLITDDEFVYPPVHRSTILRVKPELLEEVR</sequence>
<evidence type="ECO:0000313" key="1">
    <source>
        <dbReference type="EMBL" id="RKA09298.1"/>
    </source>
</evidence>
<gene>
    <name evidence="1" type="ORF">DYZ80_00940</name>
</gene>
<comment type="caution">
    <text evidence="1">The sequence shown here is derived from an EMBL/GenBank/DDBJ whole genome shotgun (WGS) entry which is preliminary data.</text>
</comment>
<evidence type="ECO:0008006" key="3">
    <source>
        <dbReference type="Google" id="ProtNLM"/>
    </source>
</evidence>
<dbReference type="EMBL" id="QXLS01000002">
    <property type="protein sequence ID" value="RKA09298.1"/>
    <property type="molecule type" value="Genomic_DNA"/>
</dbReference>
<organism evidence="1 2">
    <name type="scientific">Listeria monocytogenes</name>
    <dbReference type="NCBI Taxonomy" id="1639"/>
    <lineage>
        <taxon>Bacteria</taxon>
        <taxon>Bacillati</taxon>
        <taxon>Bacillota</taxon>
        <taxon>Bacilli</taxon>
        <taxon>Bacillales</taxon>
        <taxon>Listeriaceae</taxon>
        <taxon>Listeria</taxon>
    </lineage>
</organism>